<keyword evidence="1" id="KW-0689">Ribosomal protein</keyword>
<gene>
    <name evidence="1" type="ORF">Q605_AUC01069G0002</name>
</gene>
<dbReference type="GO" id="GO:0005840">
    <property type="term" value="C:ribosome"/>
    <property type="evidence" value="ECO:0007669"/>
    <property type="project" value="UniProtKB-KW"/>
</dbReference>
<reference evidence="1 2" key="1">
    <citation type="submission" date="2013-12" db="EMBL/GenBank/DDBJ databases">
        <title>A Varibaculum cambriense genome reconstructed from a premature infant gut community with otherwise low bacterial novelty that shifts toward anaerobic metabolism during the third week of life.</title>
        <authorList>
            <person name="Brown C.T."/>
            <person name="Sharon I."/>
            <person name="Thomas B.C."/>
            <person name="Castelle C.J."/>
            <person name="Morowitz M.J."/>
            <person name="Banfield J.F."/>
        </authorList>
    </citation>
    <scope>NUCLEOTIDE SEQUENCE [LARGE SCALE GENOMIC DNA]</scope>
    <source>
        <strain evidence="2">DORA_12</strain>
    </source>
</reference>
<dbReference type="AlphaFoldDB" id="W1V6J2"/>
<dbReference type="EMBL" id="AZLV01001069">
    <property type="protein sequence ID" value="ETJ01607.1"/>
    <property type="molecule type" value="Genomic_DNA"/>
</dbReference>
<sequence>MPAVDLRDPLGHVVEEVAVVGDGDDGTLVGGQVLLQPQHALGVQVVGGLVQQQQVRCLQQQLAQGHAAALTTGQVLDLGVRRRAAQGVHGLLELGVQVPGVRGVDLGLELAHLLHESVEVRVRIGHLGGDLVEAVQLALDLGHALLDVAQHRLVLVERRLLHEDADRVARGQTSLAVGGLVQAGHDLEDGGLTGAVGTDHADLGAGQEGHGDVVEDDLVSVGLAGPDHLVDVLSHGGGTPFVWW</sequence>
<protein>
    <submittedName>
        <fullName evidence="1">Ribosomal protein S5</fullName>
    </submittedName>
</protein>
<accession>W1V6J2</accession>
<organism evidence="1 2">
    <name type="scientific">Actinomyces urogenitalis DORA_12</name>
    <dbReference type="NCBI Taxonomy" id="1403939"/>
    <lineage>
        <taxon>Bacteria</taxon>
        <taxon>Bacillati</taxon>
        <taxon>Actinomycetota</taxon>
        <taxon>Actinomycetes</taxon>
        <taxon>Actinomycetales</taxon>
        <taxon>Actinomycetaceae</taxon>
        <taxon>Actinomyces</taxon>
    </lineage>
</organism>
<comment type="caution">
    <text evidence="1">The sequence shown here is derived from an EMBL/GenBank/DDBJ whole genome shotgun (WGS) entry which is preliminary data.</text>
</comment>
<evidence type="ECO:0000313" key="2">
    <source>
        <dbReference type="Proteomes" id="UP000018852"/>
    </source>
</evidence>
<keyword evidence="1" id="KW-0687">Ribonucleoprotein</keyword>
<proteinExistence type="predicted"/>
<dbReference type="AntiFam" id="ANF00142">
    <property type="entry name" value="Shadow ORF (opposite yadG)"/>
</dbReference>
<dbReference type="Proteomes" id="UP000018852">
    <property type="component" value="Unassembled WGS sequence"/>
</dbReference>
<name>W1V6J2_9ACTO</name>
<evidence type="ECO:0000313" key="1">
    <source>
        <dbReference type="EMBL" id="ETJ01607.1"/>
    </source>
</evidence>